<proteinExistence type="predicted"/>
<gene>
    <name evidence="1" type="ORF">OSIN01602_LOCUS7639</name>
</gene>
<dbReference type="AlphaFoldDB" id="A0A7S1ZCC5"/>
<organism evidence="1">
    <name type="scientific">Trieres chinensis</name>
    <name type="common">Marine centric diatom</name>
    <name type="synonym">Odontella sinensis</name>
    <dbReference type="NCBI Taxonomy" id="1514140"/>
    <lineage>
        <taxon>Eukaryota</taxon>
        <taxon>Sar</taxon>
        <taxon>Stramenopiles</taxon>
        <taxon>Ochrophyta</taxon>
        <taxon>Bacillariophyta</taxon>
        <taxon>Mediophyceae</taxon>
        <taxon>Biddulphiophycidae</taxon>
        <taxon>Eupodiscales</taxon>
        <taxon>Parodontellaceae</taxon>
        <taxon>Trieres</taxon>
    </lineage>
</organism>
<sequence>MNHEMVATSQAPRSPACKCSQAIPIYDERKCGLLHGEAGQDGFVSTLPSFCEECLGEPPTNIFEQSTTNEQQKMKDTLNEPTTSITIGSPSAFEHSLDVSFKPLNITPFADLASSPLTASSIEVMEKFYDKDTWRMFHRIQATRASRKGKTSQSLPQTKLYRISPGGEVQHKNIFGHDPLDDDWPTRVQRHKNAKIDYYLPGGNQGVHGTHVKQECPPFPYLPSNSVTSCGTFSEDNQTSVNSVIENEQEGDDGIGIFELDF</sequence>
<protein>
    <submittedName>
        <fullName evidence="1">Uncharacterized protein</fullName>
    </submittedName>
</protein>
<dbReference type="EMBL" id="HBGO01013575">
    <property type="protein sequence ID" value="CAD9334452.1"/>
    <property type="molecule type" value="Transcribed_RNA"/>
</dbReference>
<reference evidence="1" key="1">
    <citation type="submission" date="2021-01" db="EMBL/GenBank/DDBJ databases">
        <authorList>
            <person name="Corre E."/>
            <person name="Pelletier E."/>
            <person name="Niang G."/>
            <person name="Scheremetjew M."/>
            <person name="Finn R."/>
            <person name="Kale V."/>
            <person name="Holt S."/>
            <person name="Cochrane G."/>
            <person name="Meng A."/>
            <person name="Brown T."/>
            <person name="Cohen L."/>
        </authorList>
    </citation>
    <scope>NUCLEOTIDE SEQUENCE</scope>
    <source>
        <strain evidence="1">Grunow 1884</strain>
    </source>
</reference>
<accession>A0A7S1ZCC5</accession>
<evidence type="ECO:0000313" key="1">
    <source>
        <dbReference type="EMBL" id="CAD9334452.1"/>
    </source>
</evidence>
<name>A0A7S1ZCC5_TRICV</name>